<keyword evidence="2 5" id="KW-0812">Transmembrane</keyword>
<gene>
    <name evidence="6" type="ORF">J416_02696</name>
</gene>
<evidence type="ECO:0000313" key="6">
    <source>
        <dbReference type="EMBL" id="ENH97982.1"/>
    </source>
</evidence>
<accession>N4WPD8</accession>
<reference evidence="6 7" key="1">
    <citation type="submission" date="2013-03" db="EMBL/GenBank/DDBJ databases">
        <title>Draft genome sequence of Gracibacillus halophilus YIM-C55.5, a moderately halophilic and thermophilic organism from the Xiaochaidamu salt lake.</title>
        <authorList>
            <person name="Sugumar T."/>
            <person name="Polireddy D.R."/>
            <person name="Antony A."/>
            <person name="Madhava Y.R."/>
            <person name="Sivakumar N."/>
        </authorList>
    </citation>
    <scope>NUCLEOTIDE SEQUENCE [LARGE SCALE GENOMIC DNA]</scope>
    <source>
        <strain evidence="6 7">YIM-C55.5</strain>
    </source>
</reference>
<dbReference type="STRING" id="1308866.J416_02696"/>
<organism evidence="6 7">
    <name type="scientific">Gracilibacillus halophilus YIM-C55.5</name>
    <dbReference type="NCBI Taxonomy" id="1308866"/>
    <lineage>
        <taxon>Bacteria</taxon>
        <taxon>Bacillati</taxon>
        <taxon>Bacillota</taxon>
        <taxon>Bacilli</taxon>
        <taxon>Bacillales</taxon>
        <taxon>Bacillaceae</taxon>
        <taxon>Gracilibacillus</taxon>
    </lineage>
</organism>
<protein>
    <recommendedName>
        <fullName evidence="8">Manganese efflux pump MntP</fullName>
    </recommendedName>
</protein>
<dbReference type="PATRIC" id="fig|1308866.3.peg.548"/>
<evidence type="ECO:0000256" key="2">
    <source>
        <dbReference type="ARBA" id="ARBA00022692"/>
    </source>
</evidence>
<dbReference type="Pfam" id="PF02659">
    <property type="entry name" value="Mntp"/>
    <property type="match status" value="1"/>
</dbReference>
<dbReference type="Proteomes" id="UP000012283">
    <property type="component" value="Unassembled WGS sequence"/>
</dbReference>
<evidence type="ECO:0000313" key="7">
    <source>
        <dbReference type="Proteomes" id="UP000012283"/>
    </source>
</evidence>
<comment type="caution">
    <text evidence="6">The sequence shown here is derived from an EMBL/GenBank/DDBJ whole genome shotgun (WGS) entry which is preliminary data.</text>
</comment>
<evidence type="ECO:0000256" key="5">
    <source>
        <dbReference type="SAM" id="Phobius"/>
    </source>
</evidence>
<feature type="transmembrane region" description="Helical" evidence="5">
    <location>
        <begin position="20"/>
        <end position="39"/>
    </location>
</feature>
<evidence type="ECO:0008006" key="8">
    <source>
        <dbReference type="Google" id="ProtNLM"/>
    </source>
</evidence>
<keyword evidence="3 5" id="KW-1133">Transmembrane helix</keyword>
<keyword evidence="1" id="KW-1003">Cell membrane</keyword>
<evidence type="ECO:0000256" key="1">
    <source>
        <dbReference type="ARBA" id="ARBA00022475"/>
    </source>
</evidence>
<dbReference type="AlphaFoldDB" id="N4WPD8"/>
<evidence type="ECO:0000256" key="4">
    <source>
        <dbReference type="ARBA" id="ARBA00023136"/>
    </source>
</evidence>
<dbReference type="EMBL" id="APML01000009">
    <property type="protein sequence ID" value="ENH97982.1"/>
    <property type="molecule type" value="Genomic_DNA"/>
</dbReference>
<keyword evidence="7" id="KW-1185">Reference proteome</keyword>
<sequence>MCLTWLALLIGRRTHHLLGVYSEVIGGSILFGFGLYILFG</sequence>
<dbReference type="InterPro" id="IPR003810">
    <property type="entry name" value="Mntp/YtaF"/>
</dbReference>
<keyword evidence="4 5" id="KW-0472">Membrane</keyword>
<evidence type="ECO:0000256" key="3">
    <source>
        <dbReference type="ARBA" id="ARBA00022989"/>
    </source>
</evidence>
<proteinExistence type="predicted"/>
<name>N4WPD8_9BACI</name>